<protein>
    <submittedName>
        <fullName evidence="2">Acyl-CoA reductase</fullName>
    </submittedName>
</protein>
<evidence type="ECO:0000313" key="3">
    <source>
        <dbReference type="Proteomes" id="UP001501126"/>
    </source>
</evidence>
<organism evidence="2 3">
    <name type="scientific">Wandonia haliotis</name>
    <dbReference type="NCBI Taxonomy" id="574963"/>
    <lineage>
        <taxon>Bacteria</taxon>
        <taxon>Pseudomonadati</taxon>
        <taxon>Bacteroidota</taxon>
        <taxon>Flavobacteriia</taxon>
        <taxon>Flavobacteriales</taxon>
        <taxon>Crocinitomicaceae</taxon>
        <taxon>Wandonia</taxon>
    </lineage>
</organism>
<dbReference type="Proteomes" id="UP001501126">
    <property type="component" value="Unassembled WGS sequence"/>
</dbReference>
<sequence length="348" mass="39423">MERNELINLFEKLGKVFGDVAEDLPFSQNGSGVSASGYGDFVSVVQTVKRNNAWFTPENVRKSLGGIASWLTNEQLTNWVSDYPFTTQPKRVGLVMAGNIPLVGFHDFLSVLIMGHQAVCKFSSGDNVLWPAVLKLMQEIDARVLEHITVTAGKFENIDAIIATGSDNSARYFEHYFGKYPNIIRKNRTSVAVLTGQESDEELKLLSDDIFSYFGLGCRNVSKLLIHEDFNLDRFFTGIFHVGEQLMQHHKYMNNFDYNRAVYLLNKEDVLENGFALLRFTEDLHSPLSVLNCQRYKDMEEVETFIAEKAEEIQVVIGHDFTAFGQSQQPGLTDYADNINTLDFLKEI</sequence>
<proteinExistence type="predicted"/>
<comment type="caution">
    <text evidence="2">The sequence shown here is derived from an EMBL/GenBank/DDBJ whole genome shotgun (WGS) entry which is preliminary data.</text>
</comment>
<name>A0ABP3Y4C6_9FLAO</name>
<dbReference type="InterPro" id="IPR008670">
    <property type="entry name" value="CoA_reduct_LuxC"/>
</dbReference>
<dbReference type="Pfam" id="PF05893">
    <property type="entry name" value="LuxC"/>
    <property type="match status" value="1"/>
</dbReference>
<evidence type="ECO:0000313" key="2">
    <source>
        <dbReference type="EMBL" id="GAA0875632.1"/>
    </source>
</evidence>
<dbReference type="InterPro" id="IPR016161">
    <property type="entry name" value="Ald_DH/histidinol_DH"/>
</dbReference>
<keyword evidence="1" id="KW-0521">NADP</keyword>
<dbReference type="EMBL" id="BAAAFH010000011">
    <property type="protein sequence ID" value="GAA0875632.1"/>
    <property type="molecule type" value="Genomic_DNA"/>
</dbReference>
<gene>
    <name evidence="2" type="ORF">GCM10009118_20410</name>
</gene>
<accession>A0ABP3Y4C6</accession>
<keyword evidence="3" id="KW-1185">Reference proteome</keyword>
<evidence type="ECO:0000256" key="1">
    <source>
        <dbReference type="ARBA" id="ARBA00022857"/>
    </source>
</evidence>
<reference evidence="3" key="1">
    <citation type="journal article" date="2019" name="Int. J. Syst. Evol. Microbiol.">
        <title>The Global Catalogue of Microorganisms (GCM) 10K type strain sequencing project: providing services to taxonomists for standard genome sequencing and annotation.</title>
        <authorList>
            <consortium name="The Broad Institute Genomics Platform"/>
            <consortium name="The Broad Institute Genome Sequencing Center for Infectious Disease"/>
            <person name="Wu L."/>
            <person name="Ma J."/>
        </authorList>
    </citation>
    <scope>NUCLEOTIDE SEQUENCE [LARGE SCALE GENOMIC DNA]</scope>
    <source>
        <strain evidence="3">JCM 16083</strain>
    </source>
</reference>
<dbReference type="RefSeq" id="WP_343787321.1">
    <property type="nucleotide sequence ID" value="NZ_BAAAFH010000011.1"/>
</dbReference>
<dbReference type="SUPFAM" id="SSF53720">
    <property type="entry name" value="ALDH-like"/>
    <property type="match status" value="1"/>
</dbReference>